<evidence type="ECO:0000256" key="1">
    <source>
        <dbReference type="ARBA" id="ARBA00023002"/>
    </source>
</evidence>
<dbReference type="GO" id="GO:0016491">
    <property type="term" value="F:oxidoreductase activity"/>
    <property type="evidence" value="ECO:0007669"/>
    <property type="project" value="UniProtKB-KW"/>
</dbReference>
<protein>
    <submittedName>
        <fullName evidence="4">D-amino-acid dehydrogenase</fullName>
    </submittedName>
</protein>
<keyword evidence="5" id="KW-1185">Reference proteome</keyword>
<reference evidence="4 5" key="1">
    <citation type="submission" date="2019-03" db="EMBL/GenBank/DDBJ databases">
        <title>Genomic Encyclopedia of Type Strains, Phase IV (KMG-IV): sequencing the most valuable type-strain genomes for metagenomic binning, comparative biology and taxonomic classification.</title>
        <authorList>
            <person name="Goeker M."/>
        </authorList>
    </citation>
    <scope>NUCLEOTIDE SEQUENCE [LARGE SCALE GENOMIC DNA]</scope>
    <source>
        <strain evidence="4 5">DSM 19345</strain>
    </source>
</reference>
<keyword evidence="2" id="KW-0472">Membrane</keyword>
<dbReference type="Pfam" id="PF01266">
    <property type="entry name" value="DAO"/>
    <property type="match status" value="1"/>
</dbReference>
<keyword evidence="2" id="KW-1133">Transmembrane helix</keyword>
<dbReference type="InterPro" id="IPR006076">
    <property type="entry name" value="FAD-dep_OxRdtase"/>
</dbReference>
<name>A0A4R3M5J0_9HYPH</name>
<dbReference type="PANTHER" id="PTHR13847:SF289">
    <property type="entry name" value="GLYCINE OXIDASE"/>
    <property type="match status" value="1"/>
</dbReference>
<dbReference type="EMBL" id="SMAK01000011">
    <property type="protein sequence ID" value="TCT06495.1"/>
    <property type="molecule type" value="Genomic_DNA"/>
</dbReference>
<keyword evidence="1" id="KW-0560">Oxidoreductase</keyword>
<dbReference type="AlphaFoldDB" id="A0A4R3M5J0"/>
<evidence type="ECO:0000313" key="5">
    <source>
        <dbReference type="Proteomes" id="UP000295678"/>
    </source>
</evidence>
<dbReference type="GO" id="GO:0005737">
    <property type="term" value="C:cytoplasm"/>
    <property type="evidence" value="ECO:0007669"/>
    <property type="project" value="TreeGrafter"/>
</dbReference>
<sequence length="414" mass="45678">MTAKADIVVVGAGIVGVSAAIHLARRGRRVRLLDRREPGEETSYGNAGVIEGGTYVPMAMPFSPAELMRYACNDRPEMRFHWRFLPTIMPWLVRLALNSTEAKLRRNGGAVMALLAHAIGEHKSLMREAGAEGFLRETGWIRLYRSEKGYAGGELERRIAREGGFGYTAMTRDETLELEPQLTGDFYRADHWHDIASLSDPGRVTKAYASLLMRYGSDFVRGEVRRLVPVDGGWRVEIGDGALVAGEVVVAAGPWSMDLLCPLGYRLPFAVKRGYHTHYRPAGNATLGRPVVDSAYGYCMTPMLRGIRITTGVEFADRDAPPTPSQVKAVEPHARELFPLGEMVDDEPWMGRRPCFPDTLPVVGPAPRHRGLWLDFGHAHLGMTLGPITGRLLAELMTGETPVVDPAPYAATRF</sequence>
<dbReference type="Proteomes" id="UP000295678">
    <property type="component" value="Unassembled WGS sequence"/>
</dbReference>
<dbReference type="Gene3D" id="3.50.50.60">
    <property type="entry name" value="FAD/NAD(P)-binding domain"/>
    <property type="match status" value="2"/>
</dbReference>
<dbReference type="SUPFAM" id="SSF54373">
    <property type="entry name" value="FAD-linked reductases, C-terminal domain"/>
    <property type="match status" value="1"/>
</dbReference>
<dbReference type="InterPro" id="IPR036188">
    <property type="entry name" value="FAD/NAD-bd_sf"/>
</dbReference>
<dbReference type="PANTHER" id="PTHR13847">
    <property type="entry name" value="SARCOSINE DEHYDROGENASE-RELATED"/>
    <property type="match status" value="1"/>
</dbReference>
<evidence type="ECO:0000256" key="2">
    <source>
        <dbReference type="SAM" id="Phobius"/>
    </source>
</evidence>
<proteinExistence type="predicted"/>
<feature type="transmembrane region" description="Helical" evidence="2">
    <location>
        <begin position="6"/>
        <end position="24"/>
    </location>
</feature>
<comment type="caution">
    <text evidence="4">The sequence shown here is derived from an EMBL/GenBank/DDBJ whole genome shotgun (WGS) entry which is preliminary data.</text>
</comment>
<keyword evidence="2" id="KW-0812">Transmembrane</keyword>
<feature type="domain" description="FAD dependent oxidoreductase" evidence="3">
    <location>
        <begin position="6"/>
        <end position="396"/>
    </location>
</feature>
<evidence type="ECO:0000313" key="4">
    <source>
        <dbReference type="EMBL" id="TCT06495.1"/>
    </source>
</evidence>
<dbReference type="SUPFAM" id="SSF51905">
    <property type="entry name" value="FAD/NAD(P)-binding domain"/>
    <property type="match status" value="1"/>
</dbReference>
<organism evidence="4 5">
    <name type="scientific">Tepidamorphus gemmatus</name>
    <dbReference type="NCBI Taxonomy" id="747076"/>
    <lineage>
        <taxon>Bacteria</taxon>
        <taxon>Pseudomonadati</taxon>
        <taxon>Pseudomonadota</taxon>
        <taxon>Alphaproteobacteria</taxon>
        <taxon>Hyphomicrobiales</taxon>
        <taxon>Tepidamorphaceae</taxon>
        <taxon>Tepidamorphus</taxon>
    </lineage>
</organism>
<dbReference type="Gene3D" id="3.30.9.10">
    <property type="entry name" value="D-Amino Acid Oxidase, subunit A, domain 2"/>
    <property type="match status" value="1"/>
</dbReference>
<evidence type="ECO:0000259" key="3">
    <source>
        <dbReference type="Pfam" id="PF01266"/>
    </source>
</evidence>
<gene>
    <name evidence="4" type="ORF">EDC22_11178</name>
</gene>
<accession>A0A4R3M5J0</accession>